<dbReference type="InterPro" id="IPR004681">
    <property type="entry name" value="TRAP_DctM"/>
</dbReference>
<dbReference type="InterPro" id="IPR010656">
    <property type="entry name" value="DctM"/>
</dbReference>
<dbReference type="Pfam" id="PF06808">
    <property type="entry name" value="DctM"/>
    <property type="match status" value="1"/>
</dbReference>
<dbReference type="AlphaFoldDB" id="A0A1I2IVV2"/>
<evidence type="ECO:0000313" key="10">
    <source>
        <dbReference type="Proteomes" id="UP000198964"/>
    </source>
</evidence>
<dbReference type="GO" id="GO:0022857">
    <property type="term" value="F:transmembrane transporter activity"/>
    <property type="evidence" value="ECO:0007669"/>
    <property type="project" value="TreeGrafter"/>
</dbReference>
<protein>
    <submittedName>
        <fullName evidence="9">TRAP transporter, DctM subunit</fullName>
    </submittedName>
</protein>
<evidence type="ECO:0000256" key="3">
    <source>
        <dbReference type="ARBA" id="ARBA00022519"/>
    </source>
</evidence>
<feature type="transmembrane region" description="Helical" evidence="7">
    <location>
        <begin position="374"/>
        <end position="391"/>
    </location>
</feature>
<accession>A0A1I2IVV2</accession>
<evidence type="ECO:0000256" key="5">
    <source>
        <dbReference type="ARBA" id="ARBA00022989"/>
    </source>
</evidence>
<evidence type="ECO:0000256" key="1">
    <source>
        <dbReference type="ARBA" id="ARBA00004429"/>
    </source>
</evidence>
<dbReference type="Proteomes" id="UP000198964">
    <property type="component" value="Unassembled WGS sequence"/>
</dbReference>
<evidence type="ECO:0000256" key="4">
    <source>
        <dbReference type="ARBA" id="ARBA00022692"/>
    </source>
</evidence>
<feature type="transmembrane region" description="Helical" evidence="7">
    <location>
        <begin position="303"/>
        <end position="320"/>
    </location>
</feature>
<comment type="subcellular location">
    <subcellularLocation>
        <location evidence="1">Cell inner membrane</location>
        <topology evidence="1">Multi-pass membrane protein</topology>
    </subcellularLocation>
</comment>
<keyword evidence="3" id="KW-0997">Cell inner membrane</keyword>
<dbReference type="EMBL" id="FONW01000007">
    <property type="protein sequence ID" value="SFF46622.1"/>
    <property type="molecule type" value="Genomic_DNA"/>
</dbReference>
<evidence type="ECO:0000256" key="7">
    <source>
        <dbReference type="SAM" id="Phobius"/>
    </source>
</evidence>
<dbReference type="PANTHER" id="PTHR33362">
    <property type="entry name" value="SIALIC ACID TRAP TRANSPORTER PERMEASE PROTEIN SIAT-RELATED"/>
    <property type="match status" value="1"/>
</dbReference>
<feature type="transmembrane region" description="Helical" evidence="7">
    <location>
        <begin position="59"/>
        <end position="84"/>
    </location>
</feature>
<feature type="transmembrane region" description="Helical" evidence="7">
    <location>
        <begin position="213"/>
        <end position="234"/>
    </location>
</feature>
<feature type="transmembrane region" description="Helical" evidence="7">
    <location>
        <begin position="396"/>
        <end position="413"/>
    </location>
</feature>
<gene>
    <name evidence="9" type="ORF">SAMN05216283_10722</name>
</gene>
<dbReference type="GO" id="GO:0005886">
    <property type="term" value="C:plasma membrane"/>
    <property type="evidence" value="ECO:0007669"/>
    <property type="project" value="UniProtKB-SubCell"/>
</dbReference>
<dbReference type="PANTHER" id="PTHR33362:SF2">
    <property type="entry name" value="TRAP TRANSPORTER LARGE PERMEASE PROTEIN"/>
    <property type="match status" value="1"/>
</dbReference>
<evidence type="ECO:0000313" key="9">
    <source>
        <dbReference type="EMBL" id="SFF46622.1"/>
    </source>
</evidence>
<keyword evidence="6 7" id="KW-0472">Membrane</keyword>
<feature type="transmembrane region" description="Helical" evidence="7">
    <location>
        <begin position="457"/>
        <end position="475"/>
    </location>
</feature>
<sequence length="487" mass="50910">MEFLEIFVLIFSFIVLLVIGVPIAFSIGISGILTMLVSIDVIPALTTFSQRMATGLDSFALLAIPFFILAGNIMNSGGIAIRLIDFARVLVGGIPGGVAIVNVLANMLFGAISGSAAASASAIGSIMGPEMKKEGYPDNFSAAVNITSATTGLSIPPSNILIVYSLASGGVSITALFLAGYVPGILTGLAIITTAVTMLIYKQKGFQAAVKGLGVAVLVAIGVVLAFQGVSFARESFSPVVNQGLSGVALVAFAVFAFIKTKNNKEKALAGTKKLLDAIPSLLMLIIVIGGIVAGYFTATEASAIAVLYSLILAFIYRQITIADLPAILLRSVKTTGIVLLLVATCLGLSWIMAYENIPQNVSEGLLTISSNPFIILLLINLILLFVGIFMDMTPAVLIFTPIFLPIVTAMGVDPIHFGIIMVLNLSVGLCTPPVGSVLFIGCSVSGLSIDKVIKPLIPMFLGMVVVLLLVTYLPELSLWLPSKFGF</sequence>
<proteinExistence type="predicted"/>
<keyword evidence="5 7" id="KW-1133">Transmembrane helix</keyword>
<keyword evidence="2" id="KW-1003">Cell membrane</keyword>
<feature type="transmembrane region" description="Helical" evidence="7">
    <location>
        <begin position="332"/>
        <end position="354"/>
    </location>
</feature>
<feature type="transmembrane region" description="Helical" evidence="7">
    <location>
        <begin position="96"/>
        <end position="123"/>
    </location>
</feature>
<dbReference type="STRING" id="655355.SAMN05216283_10722"/>
<reference evidence="9 10" key="1">
    <citation type="submission" date="2016-10" db="EMBL/GenBank/DDBJ databases">
        <authorList>
            <person name="de Groot N.N."/>
        </authorList>
    </citation>
    <scope>NUCLEOTIDE SEQUENCE [LARGE SCALE GENOMIC DNA]</scope>
    <source>
        <strain evidence="9 10">CGMCC 1.9156</strain>
    </source>
</reference>
<evidence type="ECO:0000259" key="8">
    <source>
        <dbReference type="Pfam" id="PF06808"/>
    </source>
</evidence>
<organism evidence="9 10">
    <name type="scientific">Sunxiuqinia elliptica</name>
    <dbReference type="NCBI Taxonomy" id="655355"/>
    <lineage>
        <taxon>Bacteria</taxon>
        <taxon>Pseudomonadati</taxon>
        <taxon>Bacteroidota</taxon>
        <taxon>Bacteroidia</taxon>
        <taxon>Marinilabiliales</taxon>
        <taxon>Prolixibacteraceae</taxon>
        <taxon>Sunxiuqinia</taxon>
    </lineage>
</organism>
<feature type="domain" description="TRAP C4-dicarboxylate transport system permease DctM subunit" evidence="8">
    <location>
        <begin position="11"/>
        <end position="477"/>
    </location>
</feature>
<feature type="transmembrane region" description="Helical" evidence="7">
    <location>
        <begin position="279"/>
        <end position="297"/>
    </location>
</feature>
<evidence type="ECO:0000256" key="6">
    <source>
        <dbReference type="ARBA" id="ARBA00023136"/>
    </source>
</evidence>
<feature type="transmembrane region" description="Helical" evidence="7">
    <location>
        <begin position="419"/>
        <end position="445"/>
    </location>
</feature>
<keyword evidence="10" id="KW-1185">Reference proteome</keyword>
<feature type="transmembrane region" description="Helical" evidence="7">
    <location>
        <begin position="6"/>
        <end position="39"/>
    </location>
</feature>
<evidence type="ECO:0000256" key="2">
    <source>
        <dbReference type="ARBA" id="ARBA00022475"/>
    </source>
</evidence>
<name>A0A1I2IVV2_9BACT</name>
<dbReference type="RefSeq" id="WP_093920362.1">
    <property type="nucleotide sequence ID" value="NZ_FONW01000007.1"/>
</dbReference>
<feature type="transmembrane region" description="Helical" evidence="7">
    <location>
        <begin position="240"/>
        <end position="259"/>
    </location>
</feature>
<feature type="transmembrane region" description="Helical" evidence="7">
    <location>
        <begin position="185"/>
        <end position="201"/>
    </location>
</feature>
<keyword evidence="4 7" id="KW-0812">Transmembrane</keyword>